<feature type="chain" id="PRO_5034474746" description="C-type lectin domain-containing protein" evidence="1">
    <location>
        <begin position="20"/>
        <end position="161"/>
    </location>
</feature>
<organism evidence="3 4">
    <name type="scientific">Neogobius melanostomus</name>
    <name type="common">round goby</name>
    <dbReference type="NCBI Taxonomy" id="47308"/>
    <lineage>
        <taxon>Eukaryota</taxon>
        <taxon>Metazoa</taxon>
        <taxon>Chordata</taxon>
        <taxon>Craniata</taxon>
        <taxon>Vertebrata</taxon>
        <taxon>Euteleostomi</taxon>
        <taxon>Actinopterygii</taxon>
        <taxon>Neopterygii</taxon>
        <taxon>Teleostei</taxon>
        <taxon>Neoteleostei</taxon>
        <taxon>Acanthomorphata</taxon>
        <taxon>Gobiaria</taxon>
        <taxon>Gobiiformes</taxon>
        <taxon>Gobioidei</taxon>
        <taxon>Gobiidae</taxon>
        <taxon>Benthophilinae</taxon>
        <taxon>Neogobiini</taxon>
        <taxon>Neogobius</taxon>
    </lineage>
</organism>
<dbReference type="InterPro" id="IPR001304">
    <property type="entry name" value="C-type_lectin-like"/>
</dbReference>
<dbReference type="Pfam" id="PF00059">
    <property type="entry name" value="Lectin_C"/>
    <property type="match status" value="1"/>
</dbReference>
<evidence type="ECO:0000313" key="4">
    <source>
        <dbReference type="Proteomes" id="UP000694523"/>
    </source>
</evidence>
<keyword evidence="4" id="KW-1185">Reference proteome</keyword>
<feature type="domain" description="C-type lectin" evidence="2">
    <location>
        <begin position="30"/>
        <end position="129"/>
    </location>
</feature>
<dbReference type="PROSITE" id="PS50041">
    <property type="entry name" value="C_TYPE_LECTIN_2"/>
    <property type="match status" value="1"/>
</dbReference>
<reference evidence="3" key="2">
    <citation type="submission" date="2025-09" db="UniProtKB">
        <authorList>
            <consortium name="Ensembl"/>
        </authorList>
    </citation>
    <scope>IDENTIFICATION</scope>
</reference>
<reference evidence="3" key="1">
    <citation type="submission" date="2025-08" db="UniProtKB">
        <authorList>
            <consortium name="Ensembl"/>
        </authorList>
    </citation>
    <scope>IDENTIFICATION</scope>
</reference>
<name>A0A8C6SLW8_9GOBI</name>
<dbReference type="AlphaFoldDB" id="A0A8C6SLW8"/>
<dbReference type="InterPro" id="IPR016187">
    <property type="entry name" value="CTDL_fold"/>
</dbReference>
<dbReference type="Ensembl" id="ENSNMLT00000009277.1">
    <property type="protein sequence ID" value="ENSNMLP00000008155.1"/>
    <property type="gene ID" value="ENSNMLG00000005803.1"/>
</dbReference>
<evidence type="ECO:0000256" key="1">
    <source>
        <dbReference type="SAM" id="SignalP"/>
    </source>
</evidence>
<keyword evidence="1" id="KW-0732">Signal</keyword>
<proteinExistence type="predicted"/>
<dbReference type="Proteomes" id="UP000694523">
    <property type="component" value="Unplaced"/>
</dbReference>
<protein>
    <recommendedName>
        <fullName evidence="2">C-type lectin domain-containing protein</fullName>
    </recommendedName>
</protein>
<dbReference type="InterPro" id="IPR016186">
    <property type="entry name" value="C-type_lectin-like/link_sf"/>
</dbReference>
<sequence length="161" mass="18888">MSRTYLQTCLLWLMRSVHVFKGSSGGQKQYFYISTSKSWQDARYHCRQHHTDLAMIEDESENTAVVSVLVPDQWTWIGLYRQAWRWSDGSDSQFKNWLSGEPNNYGNEHCAWEHGHKWNDAPCSFKRKFGLTDLNVKLKAPPQKIKKNRESLNSECDRSDL</sequence>
<evidence type="ECO:0000313" key="3">
    <source>
        <dbReference type="Ensembl" id="ENSNMLP00000008155.1"/>
    </source>
</evidence>
<dbReference type="PANTHER" id="PTHR45784:SF3">
    <property type="entry name" value="C-TYPE LECTIN DOMAIN FAMILY 4 MEMBER K-LIKE-RELATED"/>
    <property type="match status" value="1"/>
</dbReference>
<dbReference type="CDD" id="cd00037">
    <property type="entry name" value="CLECT"/>
    <property type="match status" value="1"/>
</dbReference>
<dbReference type="SUPFAM" id="SSF56436">
    <property type="entry name" value="C-type lectin-like"/>
    <property type="match status" value="1"/>
</dbReference>
<accession>A0A8C6SLW8</accession>
<dbReference type="Gene3D" id="3.10.100.10">
    <property type="entry name" value="Mannose-Binding Protein A, subunit A"/>
    <property type="match status" value="1"/>
</dbReference>
<evidence type="ECO:0000259" key="2">
    <source>
        <dbReference type="PROSITE" id="PS50041"/>
    </source>
</evidence>
<dbReference type="PANTHER" id="PTHR45784">
    <property type="entry name" value="C-TYPE LECTIN DOMAIN FAMILY 20 MEMBER A-RELATED"/>
    <property type="match status" value="1"/>
</dbReference>
<dbReference type="SMART" id="SM00034">
    <property type="entry name" value="CLECT"/>
    <property type="match status" value="1"/>
</dbReference>
<feature type="signal peptide" evidence="1">
    <location>
        <begin position="1"/>
        <end position="19"/>
    </location>
</feature>